<comment type="subcellular location">
    <subcellularLocation>
        <location evidence="1">Nucleus</location>
        <location evidence="1">Nucleolus</location>
    </subcellularLocation>
</comment>
<feature type="region of interest" description="Disordered" evidence="8">
    <location>
        <begin position="1"/>
        <end position="166"/>
    </location>
</feature>
<accession>A0A8C2CYN1</accession>
<evidence type="ECO:0000256" key="4">
    <source>
        <dbReference type="ARBA" id="ARBA00054269"/>
    </source>
</evidence>
<keyword evidence="3" id="KW-0539">Nucleus</keyword>
<feature type="domain" description="MI" evidence="9">
    <location>
        <begin position="666"/>
        <end position="782"/>
    </location>
</feature>
<evidence type="ECO:0000313" key="10">
    <source>
        <dbReference type="Ensembl" id="ENSCCRP00020018750.1"/>
    </source>
</evidence>
<dbReference type="PANTHER" id="PTHR18034">
    <property type="entry name" value="CELL CYCLE CONTROL PROTEIN CWF22-RELATED"/>
    <property type="match status" value="1"/>
</dbReference>
<dbReference type="Ensembl" id="ENSCCRT00020020593.1">
    <property type="protein sequence ID" value="ENSCCRP00020018750.1"/>
    <property type="gene ID" value="ENSCCRG00020008863.1"/>
</dbReference>
<evidence type="ECO:0000313" key="11">
    <source>
        <dbReference type="Proteomes" id="UP000694701"/>
    </source>
</evidence>
<dbReference type="InterPro" id="IPR016024">
    <property type="entry name" value="ARM-type_fold"/>
</dbReference>
<feature type="region of interest" description="Disordered" evidence="8">
    <location>
        <begin position="176"/>
        <end position="195"/>
    </location>
</feature>
<dbReference type="SUPFAM" id="SSF48371">
    <property type="entry name" value="ARM repeat"/>
    <property type="match status" value="1"/>
</dbReference>
<dbReference type="PROSITE" id="PS51366">
    <property type="entry name" value="MI"/>
    <property type="match status" value="1"/>
</dbReference>
<comment type="subunit">
    <text evidence="5">May interact with EIF4A1, EIF4A2 and EIF4A3. Interacts with PPP1CA and PPP1CC.</text>
</comment>
<comment type="similarity">
    <text evidence="2">Belongs to the CWC22 family.</text>
</comment>
<feature type="compositionally biased region" description="Basic and acidic residues" evidence="8">
    <location>
        <begin position="15"/>
        <end position="27"/>
    </location>
</feature>
<feature type="compositionally biased region" description="Polar residues" evidence="8">
    <location>
        <begin position="73"/>
        <end position="82"/>
    </location>
</feature>
<dbReference type="InterPro" id="IPR003890">
    <property type="entry name" value="MIF4G-like_typ-3"/>
</dbReference>
<comment type="function">
    <text evidence="4">Plays a role in targeting PPP1CA to the nucleolus.</text>
</comment>
<dbReference type="FunFam" id="1.25.40.180:FF:000032">
    <property type="entry name" value="Nucleolar MIF4G domain-containing protein 1"/>
    <property type="match status" value="1"/>
</dbReference>
<dbReference type="PANTHER" id="PTHR18034:SF4">
    <property type="entry name" value="NUCLEOLAR MIF4G DOMAIN-CONTAINING PROTEIN 1"/>
    <property type="match status" value="1"/>
</dbReference>
<dbReference type="GO" id="GO:0042274">
    <property type="term" value="P:ribosomal small subunit biogenesis"/>
    <property type="evidence" value="ECO:0007669"/>
    <property type="project" value="TreeGrafter"/>
</dbReference>
<organism evidence="10 11">
    <name type="scientific">Cyprinus carpio</name>
    <name type="common">Common carp</name>
    <dbReference type="NCBI Taxonomy" id="7962"/>
    <lineage>
        <taxon>Eukaryota</taxon>
        <taxon>Metazoa</taxon>
        <taxon>Chordata</taxon>
        <taxon>Craniata</taxon>
        <taxon>Vertebrata</taxon>
        <taxon>Euteleostomi</taxon>
        <taxon>Actinopterygii</taxon>
        <taxon>Neopterygii</taxon>
        <taxon>Teleostei</taxon>
        <taxon>Ostariophysi</taxon>
        <taxon>Cypriniformes</taxon>
        <taxon>Cyprinidae</taxon>
        <taxon>Cyprininae</taxon>
        <taxon>Cyprinus</taxon>
    </lineage>
</organism>
<dbReference type="GO" id="GO:0005730">
    <property type="term" value="C:nucleolus"/>
    <property type="evidence" value="ECO:0007669"/>
    <property type="project" value="UniProtKB-SubCell"/>
</dbReference>
<reference evidence="10" key="1">
    <citation type="submission" date="2025-08" db="UniProtKB">
        <authorList>
            <consortium name="Ensembl"/>
        </authorList>
    </citation>
    <scope>IDENTIFICATION</scope>
</reference>
<sequence length="872" mass="99454">MKAKARRKGKAGKQTHTDKLQKFKDSVNDFVKSKGGLGENESDRRGLFVKRKSRKELRKEKRKLKKAKKKSHYTGQSLQSPSEDPAPNTPAAKEEKTHKPALKTTGNLKDAAQKQQKANKDSVNTKDNKEEKTKRKVHFSEDPPKQREKSGLSGSRKRALLEANIEEDKEIKRLEKRLGLNKRKNKKSLPQSFTSDGLDYILGILEPGASATGLYESDEEMDIDKAKDDFEELDEDSDGHMTDDEKKDDADSDEEDDAQIEEEQGVEDDNQTEDEVEGDEEDDTQTEDEVEGDEEEEDVEDDTQMEDEVEGDEEEEDTDASEENDDDGEEVDTEQKTPESQEPNPATSGKYVPPHLREAMDSKRKAELEKLKRTVKGLINRLSQPNMASISSQLEELYMSTSRKDMNETLTDILLAACVTPALMPERLLMEHILLVSVLHHSVGLEVGAHFLETVVRQFDKTYSQLDATDKECDNLVSIIAHLYNFHVVHALLVFDILKKLVTRFSAKDVELVLLVLKNVGFALRKDDPLALKELISEAQRKANAEGERFQDQTRIRFMLETMLALKNNDMRKIPGYDPEPVEKLRKLQRTLIHSSAGGSDMKLRVSLDSLLEAECVGRWWIVGSSWSGAPMIDDHGNKTTTPSTKGEQYSAKMLELARKQRMNTDIRRNIFCVLMSSEDYLDAFEKLLRLGLKDQQEREIVHVLMDCCLQEKMFNGFYAVLAEKFCSHDRRFQMTFQFSLWDKFKDLANLSSRPFSNLVQLVTHLLHRKCLSLSILKAIEFGELDKPKVKFLKQVLSKLLKETEPEDLVNIFGRISGIPKLGMLREGLKLFISHFLLRNIQTEETEQAKVLKDRAEVATKAMEARDAKMRL</sequence>
<proteinExistence type="inferred from homology"/>
<dbReference type="AlphaFoldDB" id="A0A8C2CYN1"/>
<dbReference type="InterPro" id="IPR003891">
    <property type="entry name" value="Initiation_fac_eIF4g_MI"/>
</dbReference>
<name>A0A8C2CYN1_CYPCA</name>
<evidence type="ECO:0000256" key="6">
    <source>
        <dbReference type="ARBA" id="ARBA00072504"/>
    </source>
</evidence>
<evidence type="ECO:0000256" key="7">
    <source>
        <dbReference type="ARBA" id="ARBA00075714"/>
    </source>
</evidence>
<protein>
    <recommendedName>
        <fullName evidence="6">Nucleolar MIF4G domain-containing protein 1</fullName>
    </recommendedName>
    <alternativeName>
        <fullName evidence="7">SGD1 homolog</fullName>
    </alternativeName>
</protein>
<feature type="compositionally biased region" description="Basic residues" evidence="8">
    <location>
        <begin position="1"/>
        <end position="13"/>
    </location>
</feature>
<dbReference type="Pfam" id="PF02847">
    <property type="entry name" value="MA3"/>
    <property type="match status" value="1"/>
</dbReference>
<feature type="compositionally biased region" description="Basic and acidic residues" evidence="8">
    <location>
        <begin position="118"/>
        <end position="150"/>
    </location>
</feature>
<evidence type="ECO:0000259" key="9">
    <source>
        <dbReference type="PROSITE" id="PS51366"/>
    </source>
</evidence>
<feature type="compositionally biased region" description="Basic and acidic residues" evidence="8">
    <location>
        <begin position="238"/>
        <end position="249"/>
    </location>
</feature>
<dbReference type="Gene3D" id="1.25.40.180">
    <property type="match status" value="1"/>
</dbReference>
<evidence type="ECO:0000256" key="1">
    <source>
        <dbReference type="ARBA" id="ARBA00004604"/>
    </source>
</evidence>
<dbReference type="Proteomes" id="UP000694701">
    <property type="component" value="Unplaced"/>
</dbReference>
<evidence type="ECO:0000256" key="8">
    <source>
        <dbReference type="SAM" id="MobiDB-lite"/>
    </source>
</evidence>
<evidence type="ECO:0000256" key="3">
    <source>
        <dbReference type="ARBA" id="ARBA00023242"/>
    </source>
</evidence>
<feature type="compositionally biased region" description="Acidic residues" evidence="8">
    <location>
        <begin position="250"/>
        <end position="332"/>
    </location>
</feature>
<evidence type="ECO:0000256" key="2">
    <source>
        <dbReference type="ARBA" id="ARBA00006856"/>
    </source>
</evidence>
<dbReference type="SMART" id="SM00544">
    <property type="entry name" value="MA3"/>
    <property type="match status" value="1"/>
</dbReference>
<dbReference type="InterPro" id="IPR050781">
    <property type="entry name" value="CWC22_splicing_factor"/>
</dbReference>
<dbReference type="SMART" id="SM00543">
    <property type="entry name" value="MIF4G"/>
    <property type="match status" value="1"/>
</dbReference>
<feature type="region of interest" description="Disordered" evidence="8">
    <location>
        <begin position="211"/>
        <end position="354"/>
    </location>
</feature>
<dbReference type="GO" id="GO:0003723">
    <property type="term" value="F:RNA binding"/>
    <property type="evidence" value="ECO:0007669"/>
    <property type="project" value="InterPro"/>
</dbReference>
<feature type="compositionally biased region" description="Basic residues" evidence="8">
    <location>
        <begin position="47"/>
        <end position="72"/>
    </location>
</feature>
<dbReference type="Pfam" id="PF02854">
    <property type="entry name" value="MIF4G"/>
    <property type="match status" value="1"/>
</dbReference>
<evidence type="ECO:0000256" key="5">
    <source>
        <dbReference type="ARBA" id="ARBA00063784"/>
    </source>
</evidence>